<dbReference type="RefSeq" id="XP_008878988.1">
    <property type="nucleotide sequence ID" value="XM_008880766.1"/>
</dbReference>
<dbReference type="EMBL" id="KI914000">
    <property type="protein sequence ID" value="ETV92437.1"/>
    <property type="molecule type" value="Genomic_DNA"/>
</dbReference>
<feature type="region of interest" description="Disordered" evidence="2">
    <location>
        <begin position="743"/>
        <end position="828"/>
    </location>
</feature>
<feature type="coiled-coil region" evidence="1">
    <location>
        <begin position="288"/>
        <end position="315"/>
    </location>
</feature>
<keyword evidence="1" id="KW-0175">Coiled coil</keyword>
<evidence type="ECO:0000256" key="1">
    <source>
        <dbReference type="SAM" id="Coils"/>
    </source>
</evidence>
<name>A0A024TGJ5_9STRA</name>
<gene>
    <name evidence="3" type="ORF">H310_13314</name>
</gene>
<feature type="region of interest" description="Disordered" evidence="2">
    <location>
        <begin position="456"/>
        <end position="498"/>
    </location>
</feature>
<dbReference type="VEuPathDB" id="FungiDB:H310_13314"/>
<evidence type="ECO:0000256" key="2">
    <source>
        <dbReference type="SAM" id="MobiDB-lite"/>
    </source>
</evidence>
<sequence length="874" mass="96253">MLAGEQTTVPTTPGGGDLSAPFTDTHGGPTFPLTTAVVVPAATSPAKSKTAHLRPGAVHWPDIGAQLKSHVETGLTKAYQTILELQAEGLVQATIAKSIEPVAIAHIESHHKNVTARLQAVVADTLTQSNATIDSAIKLLQTEYDAQRSVVHNEINAHKHTTDQALKRTRLAMAKEAQRVTSLESCLRRHEIHVLEAQHQERIQALKDEMAAKEAAHADVLLRQKSAFVDIERFSKKLQIALDDALLEIDRMKKLDQQRHTNITAVTTISESYVNSLRHAVTIANEHTEQMRLDLEQQTKEKEALERVKLGLDEAVVRLTHDAKVARELLAESARELVALQDVQVTTAKELAGCHLTIQDLKNRVDKVTTELNAQTDLVLACDDCVADLRNQVDSHANHVLKITAEHAQMRERWDAESSRLHQVHAADRATIEALVGKLALLGYDKNTLEIYVPRSSSSTASSQPSPSRTATSGAAPASTTVPTPITGQPRRPSMASDAAVGTRCHATLRHHNQYDSLVNVLQREAIGLPEEHAQRLFDMEASVRESVTAQLTYEFKRTFSKQLRQRMQQERFFVLEKFDSIIAKSLVEERAAKQLLAKQAKAVGRKASLRCVPETTMTLRKVKATIAQAYDAMGVIEWNGEDVAEMKRQVAAVTKENADLAATVVELEGKVEIQLLSLAEAELFQKERDMLLVELTKKFHDAKDELAHVKRHHNPPPCEHDHGSNQVGDAACNVRLVVQGQLPHMEQHPRRAVRSTDLASHAVRPQSAAAASTPAKGTSSVSAVAKKPRPATSRGATASTKKQSILPSTHQGGPHHDHHAKTQPEHVRSAMKWELLGERNDKESSPQEDIVVASAWVGEAGMKTILDRRRKRK</sequence>
<feature type="coiled-coil region" evidence="1">
    <location>
        <begin position="196"/>
        <end position="255"/>
    </location>
</feature>
<feature type="compositionally biased region" description="Polar residues" evidence="2">
    <location>
        <begin position="795"/>
        <end position="812"/>
    </location>
</feature>
<protein>
    <submittedName>
        <fullName evidence="3">Uncharacterized protein</fullName>
    </submittedName>
</protein>
<evidence type="ECO:0000313" key="3">
    <source>
        <dbReference type="EMBL" id="ETV92437.1"/>
    </source>
</evidence>
<organism evidence="3">
    <name type="scientific">Aphanomyces invadans</name>
    <dbReference type="NCBI Taxonomy" id="157072"/>
    <lineage>
        <taxon>Eukaryota</taxon>
        <taxon>Sar</taxon>
        <taxon>Stramenopiles</taxon>
        <taxon>Oomycota</taxon>
        <taxon>Saprolegniomycetes</taxon>
        <taxon>Saprolegniales</taxon>
        <taxon>Verrucalvaceae</taxon>
        <taxon>Aphanomyces</taxon>
    </lineage>
</organism>
<dbReference type="AlphaFoldDB" id="A0A024TGJ5"/>
<feature type="region of interest" description="Disordered" evidence="2">
    <location>
        <begin position="1"/>
        <end position="20"/>
    </location>
</feature>
<feature type="compositionally biased region" description="Low complexity" evidence="2">
    <location>
        <begin position="456"/>
        <end position="485"/>
    </location>
</feature>
<reference evidence="3" key="1">
    <citation type="submission" date="2013-12" db="EMBL/GenBank/DDBJ databases">
        <title>The Genome Sequence of Aphanomyces invadans NJM9701.</title>
        <authorList>
            <consortium name="The Broad Institute Genomics Platform"/>
            <person name="Russ C."/>
            <person name="Tyler B."/>
            <person name="van West P."/>
            <person name="Dieguez-Uribeondo J."/>
            <person name="Young S.K."/>
            <person name="Zeng Q."/>
            <person name="Gargeya S."/>
            <person name="Fitzgerald M."/>
            <person name="Abouelleil A."/>
            <person name="Alvarado L."/>
            <person name="Chapman S.B."/>
            <person name="Gainer-Dewar J."/>
            <person name="Goldberg J."/>
            <person name="Griggs A."/>
            <person name="Gujja S."/>
            <person name="Hansen M."/>
            <person name="Howarth C."/>
            <person name="Imamovic A."/>
            <person name="Ireland A."/>
            <person name="Larimer J."/>
            <person name="McCowan C."/>
            <person name="Murphy C."/>
            <person name="Pearson M."/>
            <person name="Poon T.W."/>
            <person name="Priest M."/>
            <person name="Roberts A."/>
            <person name="Saif S."/>
            <person name="Shea T."/>
            <person name="Sykes S."/>
            <person name="Wortman J."/>
            <person name="Nusbaum C."/>
            <person name="Birren B."/>
        </authorList>
    </citation>
    <scope>NUCLEOTIDE SEQUENCE [LARGE SCALE GENOMIC DNA]</scope>
    <source>
        <strain evidence="3">NJM9701</strain>
    </source>
</reference>
<accession>A0A024TGJ5</accession>
<proteinExistence type="predicted"/>
<feature type="compositionally biased region" description="Polar residues" evidence="2">
    <location>
        <begin position="1"/>
        <end position="11"/>
    </location>
</feature>
<dbReference type="OrthoDB" id="78632at2759"/>
<dbReference type="GeneID" id="20090364"/>